<keyword evidence="2" id="KW-0812">Transmembrane</keyword>
<dbReference type="EMBL" id="ML976662">
    <property type="protein sequence ID" value="KAF1977709.1"/>
    <property type="molecule type" value="Genomic_DNA"/>
</dbReference>
<feature type="compositionally biased region" description="Polar residues" evidence="1">
    <location>
        <begin position="90"/>
        <end position="101"/>
    </location>
</feature>
<dbReference type="OrthoDB" id="5421765at2759"/>
<name>A0A6A5VML3_9PLEO</name>
<keyword evidence="2" id="KW-0472">Membrane</keyword>
<evidence type="ECO:0000313" key="4">
    <source>
        <dbReference type="Proteomes" id="UP000800036"/>
    </source>
</evidence>
<evidence type="ECO:0000256" key="1">
    <source>
        <dbReference type="SAM" id="MobiDB-lite"/>
    </source>
</evidence>
<accession>A0A6A5VML3</accession>
<gene>
    <name evidence="3" type="ORF">BU23DRAFT_550388</name>
</gene>
<keyword evidence="4" id="KW-1185">Reference proteome</keyword>
<feature type="region of interest" description="Disordered" evidence="1">
    <location>
        <begin position="55"/>
        <end position="101"/>
    </location>
</feature>
<keyword evidence="2" id="KW-1133">Transmembrane helix</keyword>
<sequence length="465" mass="49771">MTTTTCYDNGWCDTVPIPQETGLLDAVVSTGGPGPILSDSSEFFLLPTTSMRVFKPTTTTRKSRTHTEDGKPQQTNEINVPEPTPEGQPGRSSTNHSSSTAPTAILTDSASQTSGEVIETVSPGAAAAANNASGGSGRVSKGAVAGIAIATAVVGGAIAFIIAFLVFKRRSRVSGHGHSDSSTTFITTMKGEHPSYVQVSQTGPPPIVAAAIPTSKRSSDLSDLSHSSDFLAGVLPPGADEQTVRNRATALFSQIQQHVYDFYRDVHATLTPTMEADLRKFSGESVNLAEELEHSSMPTIAIKHALMLYVLGIVSPEADQQSTLFPSEVAGLKESERSVQSADDQAAYILYKRLAAHLHVPTASALQSRQSDIREAAEHFGLTFFPWANPIYADRDKDESLVDVLNHALDLSLWLFGQPYLYEWVWEEVGRRGTMVAPGLVRATDERGRVLDRPVVVVNAVIAAG</sequence>
<organism evidence="3 4">
    <name type="scientific">Bimuria novae-zelandiae CBS 107.79</name>
    <dbReference type="NCBI Taxonomy" id="1447943"/>
    <lineage>
        <taxon>Eukaryota</taxon>
        <taxon>Fungi</taxon>
        <taxon>Dikarya</taxon>
        <taxon>Ascomycota</taxon>
        <taxon>Pezizomycotina</taxon>
        <taxon>Dothideomycetes</taxon>
        <taxon>Pleosporomycetidae</taxon>
        <taxon>Pleosporales</taxon>
        <taxon>Massarineae</taxon>
        <taxon>Didymosphaeriaceae</taxon>
        <taxon>Bimuria</taxon>
    </lineage>
</organism>
<protein>
    <submittedName>
        <fullName evidence="3">Uncharacterized protein</fullName>
    </submittedName>
</protein>
<evidence type="ECO:0000313" key="3">
    <source>
        <dbReference type="EMBL" id="KAF1977709.1"/>
    </source>
</evidence>
<proteinExistence type="predicted"/>
<dbReference type="Proteomes" id="UP000800036">
    <property type="component" value="Unassembled WGS sequence"/>
</dbReference>
<feature type="transmembrane region" description="Helical" evidence="2">
    <location>
        <begin position="143"/>
        <end position="167"/>
    </location>
</feature>
<evidence type="ECO:0000256" key="2">
    <source>
        <dbReference type="SAM" id="Phobius"/>
    </source>
</evidence>
<dbReference type="AlphaFoldDB" id="A0A6A5VML3"/>
<reference evidence="3" key="1">
    <citation type="journal article" date="2020" name="Stud. Mycol.">
        <title>101 Dothideomycetes genomes: a test case for predicting lifestyles and emergence of pathogens.</title>
        <authorList>
            <person name="Haridas S."/>
            <person name="Albert R."/>
            <person name="Binder M."/>
            <person name="Bloem J."/>
            <person name="Labutti K."/>
            <person name="Salamov A."/>
            <person name="Andreopoulos B."/>
            <person name="Baker S."/>
            <person name="Barry K."/>
            <person name="Bills G."/>
            <person name="Bluhm B."/>
            <person name="Cannon C."/>
            <person name="Castanera R."/>
            <person name="Culley D."/>
            <person name="Daum C."/>
            <person name="Ezra D."/>
            <person name="Gonzalez J."/>
            <person name="Henrissat B."/>
            <person name="Kuo A."/>
            <person name="Liang C."/>
            <person name="Lipzen A."/>
            <person name="Lutzoni F."/>
            <person name="Magnuson J."/>
            <person name="Mondo S."/>
            <person name="Nolan M."/>
            <person name="Ohm R."/>
            <person name="Pangilinan J."/>
            <person name="Park H.-J."/>
            <person name="Ramirez L."/>
            <person name="Alfaro M."/>
            <person name="Sun H."/>
            <person name="Tritt A."/>
            <person name="Yoshinaga Y."/>
            <person name="Zwiers L.-H."/>
            <person name="Turgeon B."/>
            <person name="Goodwin S."/>
            <person name="Spatafora J."/>
            <person name="Crous P."/>
            <person name="Grigoriev I."/>
        </authorList>
    </citation>
    <scope>NUCLEOTIDE SEQUENCE</scope>
    <source>
        <strain evidence="3">CBS 107.79</strain>
    </source>
</reference>